<evidence type="ECO:0000256" key="3">
    <source>
        <dbReference type="ARBA" id="ARBA00022898"/>
    </source>
</evidence>
<evidence type="ECO:0000313" key="6">
    <source>
        <dbReference type="Proteomes" id="UP001057522"/>
    </source>
</evidence>
<accession>A0ABT0TW96</accession>
<keyword evidence="6" id="KW-1185">Reference proteome</keyword>
<dbReference type="InterPro" id="IPR050087">
    <property type="entry name" value="AON_synthase_class-II"/>
</dbReference>
<dbReference type="GO" id="GO:0008483">
    <property type="term" value="F:transaminase activity"/>
    <property type="evidence" value="ECO:0007669"/>
    <property type="project" value="UniProtKB-KW"/>
</dbReference>
<sequence length="391" mass="44956">MTNAIQTILNQLKQSSNLRTLFPQKHKDLEIQKNGKWLLNLASNDYLNLASNQDFIVEFLDSNLFRENCFFSASSSRSLSGNFEIYEAFETYLESLFNKKALLFNSGYHANIGALSALSRLKNVLFIADRSIHASHIDGLKSFEKVAFRRFLHNDMQDLKKLLEQNANNFEAIFILTEGLFSMEGDFAKIQSLIALKKQFKNVYLYIDEAHSIGSFGQNGLGLCYPVLKEIDFLVLTFGKAMASMGACVLCQNDFRNYFINFSRSLIYSTALPPINIAMSYFSFLHLPNLQKQRERLSNISQDFKILLQNNLDYEILGEYNILSLVLKDNQKAIFFQKELEKKGFFAPAIRPPTIPQNRSCLRFSLTQKIPFHQLESLCDSLKEIDYEYLS</sequence>
<evidence type="ECO:0000313" key="5">
    <source>
        <dbReference type="EMBL" id="MCL9819960.1"/>
    </source>
</evidence>
<dbReference type="PANTHER" id="PTHR13693">
    <property type="entry name" value="CLASS II AMINOTRANSFERASE/8-AMINO-7-OXONONANOATE SYNTHASE"/>
    <property type="match status" value="1"/>
</dbReference>
<dbReference type="Gene3D" id="3.90.1150.10">
    <property type="entry name" value="Aspartate Aminotransferase, domain 1"/>
    <property type="match status" value="1"/>
</dbReference>
<organism evidence="5 6">
    <name type="scientific">Helicobacter colisuis</name>
    <dbReference type="NCBI Taxonomy" id="2949739"/>
    <lineage>
        <taxon>Bacteria</taxon>
        <taxon>Pseudomonadati</taxon>
        <taxon>Campylobacterota</taxon>
        <taxon>Epsilonproteobacteria</taxon>
        <taxon>Campylobacterales</taxon>
        <taxon>Helicobacteraceae</taxon>
        <taxon>Helicobacter</taxon>
    </lineage>
</organism>
<evidence type="ECO:0000256" key="1">
    <source>
        <dbReference type="ARBA" id="ARBA00001933"/>
    </source>
</evidence>
<comment type="caution">
    <text evidence="5">The sequence shown here is derived from an EMBL/GenBank/DDBJ whole genome shotgun (WGS) entry which is preliminary data.</text>
</comment>
<keyword evidence="2" id="KW-0808">Transferase</keyword>
<reference evidence="5" key="1">
    <citation type="submission" date="2022-06" db="EMBL/GenBank/DDBJ databases">
        <title>Helicobacter colisuis sp. nov.</title>
        <authorList>
            <person name="Papic B."/>
            <person name="Gruntar I."/>
        </authorList>
    </citation>
    <scope>NUCLEOTIDE SEQUENCE</scope>
    <source>
        <strain evidence="5">11154-15</strain>
    </source>
</reference>
<feature type="domain" description="Aminotransferase class I/classII large" evidence="4">
    <location>
        <begin position="38"/>
        <end position="381"/>
    </location>
</feature>
<dbReference type="InterPro" id="IPR015422">
    <property type="entry name" value="PyrdxlP-dep_Trfase_small"/>
</dbReference>
<gene>
    <name evidence="5" type="ORF">NCR95_07270</name>
</gene>
<comment type="cofactor">
    <cofactor evidence="1">
        <name>pyridoxal 5'-phosphate</name>
        <dbReference type="ChEBI" id="CHEBI:597326"/>
    </cofactor>
</comment>
<dbReference type="EMBL" id="JAMOKX010000006">
    <property type="protein sequence ID" value="MCL9819960.1"/>
    <property type="molecule type" value="Genomic_DNA"/>
</dbReference>
<dbReference type="Proteomes" id="UP001057522">
    <property type="component" value="Unassembled WGS sequence"/>
</dbReference>
<dbReference type="InterPro" id="IPR004839">
    <property type="entry name" value="Aminotransferase_I/II_large"/>
</dbReference>
<proteinExistence type="predicted"/>
<keyword evidence="3" id="KW-0663">Pyridoxal phosphate</keyword>
<dbReference type="Pfam" id="PF00155">
    <property type="entry name" value="Aminotran_1_2"/>
    <property type="match status" value="1"/>
</dbReference>
<dbReference type="PANTHER" id="PTHR13693:SF100">
    <property type="entry name" value="8-AMINO-7-OXONONANOATE SYNTHASE"/>
    <property type="match status" value="1"/>
</dbReference>
<keyword evidence="5" id="KW-0032">Aminotransferase</keyword>
<evidence type="ECO:0000259" key="4">
    <source>
        <dbReference type="Pfam" id="PF00155"/>
    </source>
</evidence>
<dbReference type="InterPro" id="IPR015421">
    <property type="entry name" value="PyrdxlP-dep_Trfase_major"/>
</dbReference>
<protein>
    <submittedName>
        <fullName evidence="5">Aminotransferase class I/II-fold pyridoxal phosphate-dependent enzyme</fullName>
    </submittedName>
</protein>
<dbReference type="InterPro" id="IPR015424">
    <property type="entry name" value="PyrdxlP-dep_Trfase"/>
</dbReference>
<evidence type="ECO:0000256" key="2">
    <source>
        <dbReference type="ARBA" id="ARBA00022679"/>
    </source>
</evidence>
<dbReference type="SUPFAM" id="SSF53383">
    <property type="entry name" value="PLP-dependent transferases"/>
    <property type="match status" value="1"/>
</dbReference>
<dbReference type="Gene3D" id="3.40.640.10">
    <property type="entry name" value="Type I PLP-dependent aspartate aminotransferase-like (Major domain)"/>
    <property type="match status" value="1"/>
</dbReference>
<dbReference type="RefSeq" id="WP_250604809.1">
    <property type="nucleotide sequence ID" value="NZ_JAMOKX010000006.1"/>
</dbReference>
<name>A0ABT0TW96_9HELI</name>